<proteinExistence type="predicted"/>
<dbReference type="InterPro" id="IPR036412">
    <property type="entry name" value="HAD-like_sf"/>
</dbReference>
<dbReference type="EMBL" id="KZ772682">
    <property type="protein sequence ID" value="PTQ46643.1"/>
    <property type="molecule type" value="Genomic_DNA"/>
</dbReference>
<reference evidence="1" key="2">
    <citation type="submission" date="2017-12" db="EMBL/GenBank/DDBJ databases">
        <title>WGS assembly of Marchantia polymorpha.</title>
        <authorList>
            <person name="Bowman J.L."/>
            <person name="Kohchi T."/>
            <person name="Yamato K.T."/>
            <person name="Jenkins J."/>
            <person name="Shu S."/>
            <person name="Ishizaki K."/>
            <person name="Yamaoka S."/>
            <person name="Nishihama R."/>
            <person name="Nakamura Y."/>
            <person name="Berger F."/>
            <person name="Adam C."/>
            <person name="Aki S.S."/>
            <person name="Althoff F."/>
            <person name="Araki T."/>
            <person name="Arteaga-Vazquez M.A."/>
            <person name="Balasubrmanian S."/>
            <person name="Bauer D."/>
            <person name="Boehm C.R."/>
            <person name="Briginshaw L."/>
            <person name="Caballero-Perez J."/>
            <person name="Catarino B."/>
            <person name="Chen F."/>
            <person name="Chiyoda S."/>
            <person name="Chovatia M."/>
            <person name="Davies K.M."/>
            <person name="Delmans M."/>
            <person name="Demura T."/>
            <person name="Dierschke T."/>
            <person name="Dolan L."/>
            <person name="Dorantes-Acosta A.E."/>
            <person name="Eklund D.M."/>
            <person name="Florent S.N."/>
            <person name="Flores-Sandoval E."/>
            <person name="Fujiyama A."/>
            <person name="Fukuzawa H."/>
            <person name="Galik B."/>
            <person name="Grimanelli D."/>
            <person name="Grimwood J."/>
            <person name="Grossniklaus U."/>
            <person name="Hamada T."/>
            <person name="Haseloff J."/>
            <person name="Hetherington A.J."/>
            <person name="Higo A."/>
            <person name="Hirakawa Y."/>
            <person name="Hundley H.N."/>
            <person name="Ikeda Y."/>
            <person name="Inoue K."/>
            <person name="Inoue S."/>
            <person name="Ishida S."/>
            <person name="Jia Q."/>
            <person name="Kakita M."/>
            <person name="Kanazawa T."/>
            <person name="Kawai Y."/>
            <person name="Kawashima T."/>
            <person name="Kennedy M."/>
            <person name="Kinose K."/>
            <person name="Kinoshita T."/>
            <person name="Kohara Y."/>
            <person name="Koide E."/>
            <person name="Komatsu K."/>
            <person name="Kopischke S."/>
            <person name="Kubo M."/>
            <person name="Kyozuka J."/>
            <person name="Lagercrantz U."/>
            <person name="Lin S.S."/>
            <person name="Lindquist E."/>
            <person name="Lipzen A.M."/>
            <person name="Lu C."/>
            <person name="Luna E.D."/>
            <person name="Martienssen R.A."/>
            <person name="Minamino N."/>
            <person name="Mizutani M."/>
            <person name="Mizutani M."/>
            <person name="Mochizuki N."/>
            <person name="Monte I."/>
            <person name="Mosher R."/>
            <person name="Nagasaki H."/>
            <person name="Nakagami H."/>
            <person name="Naramoto S."/>
            <person name="Nishitani K."/>
            <person name="Ohtani M."/>
            <person name="Okamoto T."/>
            <person name="Okumura M."/>
            <person name="Phillips J."/>
            <person name="Pollak B."/>
            <person name="Reinders A."/>
            <person name="Roevekamp M."/>
            <person name="Sano R."/>
            <person name="Sawa S."/>
            <person name="Schmid M.W."/>
            <person name="Shirakawa M."/>
            <person name="Solano R."/>
            <person name="Spunde A."/>
            <person name="Suetsugu N."/>
            <person name="Sugano S."/>
            <person name="Sugiyama A."/>
            <person name="Sun R."/>
            <person name="Suzuki Y."/>
            <person name="Takenaka M."/>
            <person name="Takezawa D."/>
            <person name="Tomogane H."/>
            <person name="Tsuzuki M."/>
            <person name="Ueda T."/>
            <person name="Umeda M."/>
            <person name="Ward J.M."/>
            <person name="Watanabe Y."/>
            <person name="Yazaki K."/>
            <person name="Yokoyama R."/>
            <person name="Yoshitake Y."/>
            <person name="Yotsui I."/>
            <person name="Zachgo S."/>
            <person name="Schmutz J."/>
        </authorList>
    </citation>
    <scope>NUCLEOTIDE SEQUENCE [LARGE SCALE GENOMIC DNA]</scope>
    <source>
        <strain evidence="1">Tak-1</strain>
    </source>
</reference>
<dbReference type="InterPro" id="IPR010033">
    <property type="entry name" value="HAD_SF_ppase_IIIC"/>
</dbReference>
<dbReference type="InterPro" id="IPR023214">
    <property type="entry name" value="HAD_sf"/>
</dbReference>
<dbReference type="NCBIfam" id="TIGR01681">
    <property type="entry name" value="HAD-SF-IIIC"/>
    <property type="match status" value="1"/>
</dbReference>
<dbReference type="Gramene" id="Mp5g24050.2">
    <property type="protein sequence ID" value="Mp5g24050.2.cds"/>
    <property type="gene ID" value="Mp5g24050"/>
</dbReference>
<dbReference type="GO" id="GO:0003993">
    <property type="term" value="F:acid phosphatase activity"/>
    <property type="evidence" value="ECO:0000318"/>
    <property type="project" value="GO_Central"/>
</dbReference>
<dbReference type="EMBL" id="KZ772682">
    <property type="protein sequence ID" value="PTQ46644.1"/>
    <property type="molecule type" value="Genomic_DNA"/>
</dbReference>
<reference evidence="2" key="1">
    <citation type="journal article" date="2017" name="Cell">
        <title>Insights into land plant evolution garnered from the Marchantia polymorpha genome.</title>
        <authorList>
            <person name="Bowman J.L."/>
            <person name="Kohchi T."/>
            <person name="Yamato K.T."/>
            <person name="Jenkins J."/>
            <person name="Shu S."/>
            <person name="Ishizaki K."/>
            <person name="Yamaoka S."/>
            <person name="Nishihama R."/>
            <person name="Nakamura Y."/>
            <person name="Berger F."/>
            <person name="Adam C."/>
            <person name="Aki S.S."/>
            <person name="Althoff F."/>
            <person name="Araki T."/>
            <person name="Arteaga-Vazquez M.A."/>
            <person name="Balasubrmanian S."/>
            <person name="Barry K."/>
            <person name="Bauer D."/>
            <person name="Boehm C.R."/>
            <person name="Briginshaw L."/>
            <person name="Caballero-Perez J."/>
            <person name="Catarino B."/>
            <person name="Chen F."/>
            <person name="Chiyoda S."/>
            <person name="Chovatia M."/>
            <person name="Davies K.M."/>
            <person name="Delmans M."/>
            <person name="Demura T."/>
            <person name="Dierschke T."/>
            <person name="Dolan L."/>
            <person name="Dorantes-Acosta A.E."/>
            <person name="Eklund D.M."/>
            <person name="Florent S.N."/>
            <person name="Flores-Sandoval E."/>
            <person name="Fujiyama A."/>
            <person name="Fukuzawa H."/>
            <person name="Galik B."/>
            <person name="Grimanelli D."/>
            <person name="Grimwood J."/>
            <person name="Grossniklaus U."/>
            <person name="Hamada T."/>
            <person name="Haseloff J."/>
            <person name="Hetherington A.J."/>
            <person name="Higo A."/>
            <person name="Hirakawa Y."/>
            <person name="Hundley H.N."/>
            <person name="Ikeda Y."/>
            <person name="Inoue K."/>
            <person name="Inoue S.I."/>
            <person name="Ishida S."/>
            <person name="Jia Q."/>
            <person name="Kakita M."/>
            <person name="Kanazawa T."/>
            <person name="Kawai Y."/>
            <person name="Kawashima T."/>
            <person name="Kennedy M."/>
            <person name="Kinose K."/>
            <person name="Kinoshita T."/>
            <person name="Kohara Y."/>
            <person name="Koide E."/>
            <person name="Komatsu K."/>
            <person name="Kopischke S."/>
            <person name="Kubo M."/>
            <person name="Kyozuka J."/>
            <person name="Lagercrantz U."/>
            <person name="Lin S.S."/>
            <person name="Lindquist E."/>
            <person name="Lipzen A.M."/>
            <person name="Lu C.W."/>
            <person name="De Luna E."/>
            <person name="Martienssen R.A."/>
            <person name="Minamino N."/>
            <person name="Mizutani M."/>
            <person name="Mizutani M."/>
            <person name="Mochizuki N."/>
            <person name="Monte I."/>
            <person name="Mosher R."/>
            <person name="Nagasaki H."/>
            <person name="Nakagami H."/>
            <person name="Naramoto S."/>
            <person name="Nishitani K."/>
            <person name="Ohtani M."/>
            <person name="Okamoto T."/>
            <person name="Okumura M."/>
            <person name="Phillips J."/>
            <person name="Pollak B."/>
            <person name="Reinders A."/>
            <person name="Rovekamp M."/>
            <person name="Sano R."/>
            <person name="Sawa S."/>
            <person name="Schmid M.W."/>
            <person name="Shirakawa M."/>
            <person name="Solano R."/>
            <person name="Spunde A."/>
            <person name="Suetsugu N."/>
            <person name="Sugano S."/>
            <person name="Sugiyama A."/>
            <person name="Sun R."/>
            <person name="Suzuki Y."/>
            <person name="Takenaka M."/>
            <person name="Takezawa D."/>
            <person name="Tomogane H."/>
            <person name="Tsuzuki M."/>
            <person name="Ueda T."/>
            <person name="Umeda M."/>
            <person name="Ward J.M."/>
            <person name="Watanabe Y."/>
            <person name="Yazaki K."/>
            <person name="Yokoyama R."/>
            <person name="Yoshitake Y."/>
            <person name="Yotsui I."/>
            <person name="Zachgo S."/>
            <person name="Schmutz J."/>
        </authorList>
    </citation>
    <scope>NUCLEOTIDE SEQUENCE [LARGE SCALE GENOMIC DNA]</scope>
    <source>
        <strain evidence="2">Tak-1</strain>
    </source>
</reference>
<protein>
    <recommendedName>
        <fullName evidence="3">Magnesium-dependent phosphatase-1</fullName>
    </recommendedName>
</protein>
<evidence type="ECO:0000313" key="2">
    <source>
        <dbReference type="Proteomes" id="UP000244005"/>
    </source>
</evidence>
<dbReference type="AlphaFoldDB" id="A0A2R6XKL5"/>
<dbReference type="InterPro" id="IPR010036">
    <property type="entry name" value="MDP_1_eu_arc"/>
</dbReference>
<organism evidence="1 2">
    <name type="scientific">Marchantia polymorpha</name>
    <name type="common">Common liverwort</name>
    <name type="synonym">Marchantia aquatica</name>
    <dbReference type="NCBI Taxonomy" id="3197"/>
    <lineage>
        <taxon>Eukaryota</taxon>
        <taxon>Viridiplantae</taxon>
        <taxon>Streptophyta</taxon>
        <taxon>Embryophyta</taxon>
        <taxon>Marchantiophyta</taxon>
        <taxon>Marchantiopsida</taxon>
        <taxon>Marchantiidae</taxon>
        <taxon>Marchantiales</taxon>
        <taxon>Marchantiaceae</taxon>
        <taxon>Marchantia</taxon>
    </lineage>
</organism>
<dbReference type="OrthoDB" id="2865258at2759"/>
<dbReference type="Proteomes" id="UP000244005">
    <property type="component" value="Unassembled WGS sequence"/>
</dbReference>
<gene>
    <name evidence="1" type="ORF">MARPO_0010s0051</name>
</gene>
<name>A0A2R6XKL5_MARPO</name>
<dbReference type="Gene3D" id="3.40.50.1000">
    <property type="entry name" value="HAD superfamily/HAD-like"/>
    <property type="match status" value="1"/>
</dbReference>
<accession>A0A2R6XKL5</accession>
<sequence length="227" mass="24612">MAAHAAVARLRACGSFSCRAQLCSTRRGVAVVSTRGNMNYPFFPSAQLSMETLKNATGGSSGKDSNQGCYDHAVALLARAPVLPKLVVVDLDYTVWPSYCQYKTLMDSPTVYPEAVDVIKALAASRVTLAVASRTPALAVAMHFLEKLSIVDYFSYLEIYFTIFAKTKHFTALKDKTGFSYESMLFFDDEAKNLTSARKLGVNAILVGEGLNLKALEEGLVLLASKG</sequence>
<dbReference type="Pfam" id="PF12689">
    <property type="entry name" value="Acid_PPase"/>
    <property type="match status" value="1"/>
</dbReference>
<keyword evidence="2" id="KW-1185">Reference proteome</keyword>
<dbReference type="PANTHER" id="PTHR17901">
    <property type="entry name" value="MAGNESIUM-DEPENDENT PHOSPHATASE 1 MDP1"/>
    <property type="match status" value="1"/>
</dbReference>
<dbReference type="SUPFAM" id="SSF56784">
    <property type="entry name" value="HAD-like"/>
    <property type="match status" value="1"/>
</dbReference>
<dbReference type="PANTHER" id="PTHR17901:SF14">
    <property type="entry name" value="MAGNESIUM-DEPENDENT PHOSPHATASE 1"/>
    <property type="match status" value="1"/>
</dbReference>
<evidence type="ECO:0000313" key="1">
    <source>
        <dbReference type="EMBL" id="PTQ46643.1"/>
    </source>
</evidence>
<evidence type="ECO:0008006" key="3">
    <source>
        <dbReference type="Google" id="ProtNLM"/>
    </source>
</evidence>
<dbReference type="Gramene" id="Mp5g24050.1">
    <property type="protein sequence ID" value="Mp5g24050.1.cds"/>
    <property type="gene ID" value="Mp5g24050"/>
</dbReference>